<dbReference type="EMBL" id="LZZM01000174">
    <property type="protein sequence ID" value="OOM76346.1"/>
    <property type="molecule type" value="Genomic_DNA"/>
</dbReference>
<organism evidence="2 3">
    <name type="scientific">Clostridium puniceum</name>
    <dbReference type="NCBI Taxonomy" id="29367"/>
    <lineage>
        <taxon>Bacteria</taxon>
        <taxon>Bacillati</taxon>
        <taxon>Bacillota</taxon>
        <taxon>Clostridia</taxon>
        <taxon>Eubacteriales</taxon>
        <taxon>Clostridiaceae</taxon>
        <taxon>Clostridium</taxon>
    </lineage>
</organism>
<accession>A0A1S8TF96</accession>
<dbReference type="AlphaFoldDB" id="A0A1S8TF96"/>
<reference evidence="2 3" key="1">
    <citation type="submission" date="2016-05" db="EMBL/GenBank/DDBJ databases">
        <title>Microbial solvent formation.</title>
        <authorList>
            <person name="Poehlein A."/>
            <person name="Montoya Solano J.D."/>
            <person name="Flitsch S."/>
            <person name="Krabben P."/>
            <person name="Duerre P."/>
            <person name="Daniel R."/>
        </authorList>
    </citation>
    <scope>NUCLEOTIDE SEQUENCE [LARGE SCALE GENOMIC DNA]</scope>
    <source>
        <strain evidence="2 3">DSM 2619</strain>
    </source>
</reference>
<feature type="region of interest" description="Disordered" evidence="1">
    <location>
        <begin position="1"/>
        <end position="77"/>
    </location>
</feature>
<evidence type="ECO:0000313" key="2">
    <source>
        <dbReference type="EMBL" id="OOM76346.1"/>
    </source>
</evidence>
<evidence type="ECO:0000313" key="3">
    <source>
        <dbReference type="Proteomes" id="UP000190890"/>
    </source>
</evidence>
<gene>
    <name evidence="2" type="ORF">CLPUN_27330</name>
</gene>
<proteinExistence type="predicted"/>
<evidence type="ECO:0000256" key="1">
    <source>
        <dbReference type="SAM" id="MobiDB-lite"/>
    </source>
</evidence>
<keyword evidence="3" id="KW-1185">Reference proteome</keyword>
<dbReference type="RefSeq" id="WP_077847832.1">
    <property type="nucleotide sequence ID" value="NZ_LZZM01000174.1"/>
</dbReference>
<comment type="caution">
    <text evidence="2">The sequence shown here is derived from an EMBL/GenBank/DDBJ whole genome shotgun (WGS) entry which is preliminary data.</text>
</comment>
<feature type="compositionally biased region" description="Polar residues" evidence="1">
    <location>
        <begin position="54"/>
        <end position="64"/>
    </location>
</feature>
<dbReference type="Proteomes" id="UP000190890">
    <property type="component" value="Unassembled WGS sequence"/>
</dbReference>
<protein>
    <submittedName>
        <fullName evidence="2">Uncharacterized protein</fullName>
    </submittedName>
</protein>
<name>A0A1S8TF96_9CLOT</name>
<sequence>MNKEKTSYDETLKNNSDEKLTDPSSSKDSYMEKMKKVYLPKSQDDFHPSEESIEQVNGLTSAKSNPVADAISRDNRN</sequence>
<feature type="compositionally biased region" description="Basic and acidic residues" evidence="1">
    <location>
        <begin position="1"/>
        <end position="21"/>
    </location>
</feature>